<evidence type="ECO:0000313" key="3">
    <source>
        <dbReference type="Proteomes" id="UP001201163"/>
    </source>
</evidence>
<dbReference type="Proteomes" id="UP001201163">
    <property type="component" value="Unassembled WGS sequence"/>
</dbReference>
<evidence type="ECO:0000256" key="1">
    <source>
        <dbReference type="SAM" id="MobiDB-lite"/>
    </source>
</evidence>
<feature type="compositionally biased region" description="Basic residues" evidence="1">
    <location>
        <begin position="249"/>
        <end position="258"/>
    </location>
</feature>
<evidence type="ECO:0000313" key="2">
    <source>
        <dbReference type="EMBL" id="KAH8993410.1"/>
    </source>
</evidence>
<comment type="caution">
    <text evidence="2">The sequence shown here is derived from an EMBL/GenBank/DDBJ whole genome shotgun (WGS) entry which is preliminary data.</text>
</comment>
<organism evidence="2 3">
    <name type="scientific">Lactarius akahatsu</name>
    <dbReference type="NCBI Taxonomy" id="416441"/>
    <lineage>
        <taxon>Eukaryota</taxon>
        <taxon>Fungi</taxon>
        <taxon>Dikarya</taxon>
        <taxon>Basidiomycota</taxon>
        <taxon>Agaricomycotina</taxon>
        <taxon>Agaricomycetes</taxon>
        <taxon>Russulales</taxon>
        <taxon>Russulaceae</taxon>
        <taxon>Lactarius</taxon>
    </lineage>
</organism>
<protein>
    <submittedName>
        <fullName evidence="2">Uncharacterized protein</fullName>
    </submittedName>
</protein>
<proteinExistence type="predicted"/>
<feature type="region of interest" description="Disordered" evidence="1">
    <location>
        <begin position="238"/>
        <end position="271"/>
    </location>
</feature>
<gene>
    <name evidence="2" type="ORF">EDB92DRAFT_399966</name>
</gene>
<name>A0AAD4QEQ9_9AGAM</name>
<sequence>MGALWGALRRTTEIVKGPVAVLEPAMQRAPPQLKFFDPLLRMGSSKPQSMHNSLPFNLLDFSLMTAVPLVIPSEEQMNLMCTSPSDSFLDDGVLPTCPWGYYLQTASLLPVPSHLEPPTWQPSNTLQSLLWRSIDGVRASQPALKMTTIHVMRRALMAAQQVRHRPERQAVFHPTPIITWQCNTQHIRPDKGYTRRIRVRRCRLRLMPRLLPGNRIEELASCHDYRLLKDTAIPVGRLRRRHTDESHRTNHHRSHRSLPQRTLPYRTDPRL</sequence>
<keyword evidence="3" id="KW-1185">Reference proteome</keyword>
<dbReference type="AlphaFoldDB" id="A0AAD4QEQ9"/>
<accession>A0AAD4QEQ9</accession>
<reference evidence="2" key="1">
    <citation type="submission" date="2022-01" db="EMBL/GenBank/DDBJ databases">
        <title>Comparative genomics reveals a dynamic genome evolution in the ectomycorrhizal milk-cap (Lactarius) mushrooms.</title>
        <authorList>
            <consortium name="DOE Joint Genome Institute"/>
            <person name="Lebreton A."/>
            <person name="Tang N."/>
            <person name="Kuo A."/>
            <person name="LaButti K."/>
            <person name="Drula E."/>
            <person name="Barry K."/>
            <person name="Clum A."/>
            <person name="Lipzen A."/>
            <person name="Mousain D."/>
            <person name="Ng V."/>
            <person name="Wang R."/>
            <person name="Wang X."/>
            <person name="Dai Y."/>
            <person name="Henrissat B."/>
            <person name="Grigoriev I.V."/>
            <person name="Guerin-Laguette A."/>
            <person name="Yu F."/>
            <person name="Martin F.M."/>
        </authorList>
    </citation>
    <scope>NUCLEOTIDE SEQUENCE</scope>
    <source>
        <strain evidence="2">QP</strain>
    </source>
</reference>
<dbReference type="EMBL" id="JAKELL010000018">
    <property type="protein sequence ID" value="KAH8993410.1"/>
    <property type="molecule type" value="Genomic_DNA"/>
</dbReference>